<dbReference type="PROSITE" id="PS51257">
    <property type="entry name" value="PROKAR_LIPOPROTEIN"/>
    <property type="match status" value="1"/>
</dbReference>
<evidence type="ECO:0000313" key="4">
    <source>
        <dbReference type="EMBL" id="QDE39643.1"/>
    </source>
</evidence>
<dbReference type="GO" id="GO:0015562">
    <property type="term" value="F:efflux transmembrane transporter activity"/>
    <property type="evidence" value="ECO:0007669"/>
    <property type="project" value="InterPro"/>
</dbReference>
<keyword evidence="2" id="KW-1134">Transmembrane beta strand</keyword>
<dbReference type="Proteomes" id="UP000316093">
    <property type="component" value="Chromosome"/>
</dbReference>
<evidence type="ECO:0000313" key="5">
    <source>
        <dbReference type="Proteomes" id="UP000316093"/>
    </source>
</evidence>
<protein>
    <submittedName>
        <fullName evidence="4">Efflux transporter outer membrane subunit</fullName>
    </submittedName>
</protein>
<dbReference type="InterPro" id="IPR010131">
    <property type="entry name" value="MdtP/NodT-like"/>
</dbReference>
<sequence>MRTKLLPLLFSLSLAGCTVGPDYVKPSLPVTPTWHQQAALDQRAGEAPAPVLDTWWNGFDDPELSTIVSRVLAQNLDLAASAARVDQASAVAQHAHADRLPQGSLDASAARLRQSERSPLGKLASPTPGYDRNQTYEDVGAGASWELDLAGGLRRGDEAANAAWQAAEATHAGVRISLAAEAADAYFRVRGAQARIAIANEQIQNEQGLVDLVRLRLQHGLGTEREVAQAEALLLQAQGTVPPLQAELDTQLNRLDVLMGSAPGTYAREIASTGRPYRIPSVDGAGGPASLLRRRPDVIAAERQLAASNAQIGVALSQYYPQVSLSGLLGFATLDSGKLLTGSAFQSQGALGLHWRLFDFGRVDAEVKQARGANAEALARYRGSMLKATEDVENAIVALTQLEAQHTVLGNEVAAHERARDAAQDAYKGGAVSLLEVLDEDRQLLASRDLLARVRTDDARAAVSAFRALGGGWDVPATTLADVSR</sequence>
<dbReference type="Gene3D" id="2.20.200.10">
    <property type="entry name" value="Outer membrane efflux proteins (OEP)"/>
    <property type="match status" value="1"/>
</dbReference>
<comment type="subcellular location">
    <subcellularLocation>
        <location evidence="2">Cell outer membrane</location>
        <topology evidence="2">Lipid-anchor</topology>
    </subcellularLocation>
</comment>
<dbReference type="PANTHER" id="PTHR30203">
    <property type="entry name" value="OUTER MEMBRANE CATION EFFLUX PROTEIN"/>
    <property type="match status" value="1"/>
</dbReference>
<accession>A0A4Y5Z5K2</accession>
<dbReference type="KEGG" id="lpy:FIV34_10725"/>
<dbReference type="InterPro" id="IPR003423">
    <property type="entry name" value="OMP_efflux"/>
</dbReference>
<dbReference type="GO" id="GO:0009279">
    <property type="term" value="C:cell outer membrane"/>
    <property type="evidence" value="ECO:0007669"/>
    <property type="project" value="UniProtKB-SubCell"/>
</dbReference>
<dbReference type="OrthoDB" id="9770517at2"/>
<name>A0A4Y5Z5K2_9GAMM</name>
<feature type="region of interest" description="Disordered" evidence="3">
    <location>
        <begin position="110"/>
        <end position="132"/>
    </location>
</feature>
<evidence type="ECO:0000256" key="1">
    <source>
        <dbReference type="ARBA" id="ARBA00007613"/>
    </source>
</evidence>
<evidence type="ECO:0000256" key="3">
    <source>
        <dbReference type="SAM" id="MobiDB-lite"/>
    </source>
</evidence>
<dbReference type="RefSeq" id="WP_139982551.1">
    <property type="nucleotide sequence ID" value="NZ_CP041046.1"/>
</dbReference>
<proteinExistence type="inferred from homology"/>
<keyword evidence="5" id="KW-1185">Reference proteome</keyword>
<evidence type="ECO:0000256" key="2">
    <source>
        <dbReference type="RuleBase" id="RU362097"/>
    </source>
</evidence>
<dbReference type="NCBIfam" id="TIGR01845">
    <property type="entry name" value="outer_NodT"/>
    <property type="match status" value="1"/>
</dbReference>
<dbReference type="SUPFAM" id="SSF56954">
    <property type="entry name" value="Outer membrane efflux proteins (OEP)"/>
    <property type="match status" value="1"/>
</dbReference>
<dbReference type="PANTHER" id="PTHR30203:SF25">
    <property type="entry name" value="OUTER MEMBRANE PROTEIN-RELATED"/>
    <property type="match status" value="1"/>
</dbReference>
<dbReference type="EMBL" id="CP041046">
    <property type="protein sequence ID" value="QDE39643.1"/>
    <property type="molecule type" value="Genomic_DNA"/>
</dbReference>
<organism evidence="4 5">
    <name type="scientific">Luteibacter pinisoli</name>
    <dbReference type="NCBI Taxonomy" id="2589080"/>
    <lineage>
        <taxon>Bacteria</taxon>
        <taxon>Pseudomonadati</taxon>
        <taxon>Pseudomonadota</taxon>
        <taxon>Gammaproteobacteria</taxon>
        <taxon>Lysobacterales</taxon>
        <taxon>Rhodanobacteraceae</taxon>
        <taxon>Luteibacter</taxon>
    </lineage>
</organism>
<gene>
    <name evidence="4" type="ORF">FIV34_10725</name>
</gene>
<keyword evidence="2" id="KW-0449">Lipoprotein</keyword>
<comment type="similarity">
    <text evidence="1 2">Belongs to the outer membrane factor (OMF) (TC 1.B.17) family.</text>
</comment>
<keyword evidence="2" id="KW-0564">Palmitate</keyword>
<reference evidence="4 5" key="1">
    <citation type="submission" date="2019-06" db="EMBL/GenBank/DDBJ databases">
        <title>A complete genome sequence for Luteibacter pinisoli MAH-14.</title>
        <authorList>
            <person name="Baltrus D.A."/>
        </authorList>
    </citation>
    <scope>NUCLEOTIDE SEQUENCE [LARGE SCALE GENOMIC DNA]</scope>
    <source>
        <strain evidence="4 5">MAH-14</strain>
    </source>
</reference>
<dbReference type="Gene3D" id="1.20.1600.10">
    <property type="entry name" value="Outer membrane efflux proteins (OEP)"/>
    <property type="match status" value="1"/>
</dbReference>
<dbReference type="Pfam" id="PF02321">
    <property type="entry name" value="OEP"/>
    <property type="match status" value="2"/>
</dbReference>
<dbReference type="AlphaFoldDB" id="A0A4Y5Z5K2"/>
<keyword evidence="2" id="KW-0472">Membrane</keyword>
<keyword evidence="2" id="KW-0812">Transmembrane</keyword>